<dbReference type="Proteomes" id="UP001232148">
    <property type="component" value="Unassembled WGS sequence"/>
</dbReference>
<dbReference type="EMBL" id="MU842822">
    <property type="protein sequence ID" value="KAK2033396.1"/>
    <property type="molecule type" value="Genomic_DNA"/>
</dbReference>
<keyword evidence="1" id="KW-0472">Membrane</keyword>
<accession>A0AAD9HSD3</accession>
<keyword evidence="1" id="KW-0812">Transmembrane</keyword>
<feature type="transmembrane region" description="Helical" evidence="1">
    <location>
        <begin position="15"/>
        <end position="34"/>
    </location>
</feature>
<reference evidence="2" key="1">
    <citation type="submission" date="2021-06" db="EMBL/GenBank/DDBJ databases">
        <title>Comparative genomics, transcriptomics and evolutionary studies reveal genomic signatures of adaptation to plant cell wall in hemibiotrophic fungi.</title>
        <authorList>
            <consortium name="DOE Joint Genome Institute"/>
            <person name="Baroncelli R."/>
            <person name="Diaz J.F."/>
            <person name="Benocci T."/>
            <person name="Peng M."/>
            <person name="Battaglia E."/>
            <person name="Haridas S."/>
            <person name="Andreopoulos W."/>
            <person name="Labutti K."/>
            <person name="Pangilinan J."/>
            <person name="Floch G.L."/>
            <person name="Makela M.R."/>
            <person name="Henrissat B."/>
            <person name="Grigoriev I.V."/>
            <person name="Crouch J.A."/>
            <person name="De Vries R.P."/>
            <person name="Sukno S.A."/>
            <person name="Thon M.R."/>
        </authorList>
    </citation>
    <scope>NUCLEOTIDE SEQUENCE</scope>
    <source>
        <strain evidence="2">MAFF235873</strain>
    </source>
</reference>
<name>A0AAD9HSD3_9PEZI</name>
<comment type="caution">
    <text evidence="2">The sequence shown here is derived from an EMBL/GenBank/DDBJ whole genome shotgun (WGS) entry which is preliminary data.</text>
</comment>
<keyword evidence="1" id="KW-1133">Transmembrane helix</keyword>
<protein>
    <submittedName>
        <fullName evidence="2">Uncharacterized protein</fullName>
    </submittedName>
</protein>
<keyword evidence="3" id="KW-1185">Reference proteome</keyword>
<evidence type="ECO:0000313" key="2">
    <source>
        <dbReference type="EMBL" id="KAK2033396.1"/>
    </source>
</evidence>
<evidence type="ECO:0000256" key="1">
    <source>
        <dbReference type="SAM" id="Phobius"/>
    </source>
</evidence>
<evidence type="ECO:0000313" key="3">
    <source>
        <dbReference type="Proteomes" id="UP001232148"/>
    </source>
</evidence>
<sequence>MPPSETQLNNVLPPATVRLVVAGMLFPVADAVFAGRGTKSSNFLCTYLRSSVSTYLPR</sequence>
<dbReference type="AlphaFoldDB" id="A0AAD9HSD3"/>
<gene>
    <name evidence="2" type="ORF">LX32DRAFT_635323</name>
</gene>
<organism evidence="2 3">
    <name type="scientific">Colletotrichum zoysiae</name>
    <dbReference type="NCBI Taxonomy" id="1216348"/>
    <lineage>
        <taxon>Eukaryota</taxon>
        <taxon>Fungi</taxon>
        <taxon>Dikarya</taxon>
        <taxon>Ascomycota</taxon>
        <taxon>Pezizomycotina</taxon>
        <taxon>Sordariomycetes</taxon>
        <taxon>Hypocreomycetidae</taxon>
        <taxon>Glomerellales</taxon>
        <taxon>Glomerellaceae</taxon>
        <taxon>Colletotrichum</taxon>
        <taxon>Colletotrichum graminicola species complex</taxon>
    </lineage>
</organism>
<proteinExistence type="predicted"/>